<feature type="domain" description="DNA-directed DNA polymerase family A palm" evidence="4">
    <location>
        <begin position="372"/>
        <end position="555"/>
    </location>
</feature>
<dbReference type="GO" id="GO:0006261">
    <property type="term" value="P:DNA-templated DNA replication"/>
    <property type="evidence" value="ECO:0007669"/>
    <property type="project" value="InterPro"/>
</dbReference>
<proteinExistence type="predicted"/>
<dbReference type="Pfam" id="PF01612">
    <property type="entry name" value="DNA_pol_A_exo1"/>
    <property type="match status" value="1"/>
</dbReference>
<keyword evidence="2" id="KW-1194">Viral DNA replication</keyword>
<dbReference type="SUPFAM" id="SSF56672">
    <property type="entry name" value="DNA/RNA polymerases"/>
    <property type="match status" value="1"/>
</dbReference>
<feature type="domain" description="3'-5' exonuclease" evidence="3">
    <location>
        <begin position="15"/>
        <end position="192"/>
    </location>
</feature>
<dbReference type="GO" id="GO:0008408">
    <property type="term" value="F:3'-5' exonuclease activity"/>
    <property type="evidence" value="ECO:0007669"/>
    <property type="project" value="InterPro"/>
</dbReference>
<evidence type="ECO:0000259" key="4">
    <source>
        <dbReference type="SMART" id="SM00482"/>
    </source>
</evidence>
<accession>A0AAU8GR23</accession>
<sequence length="609" mass="67654">MKQHRYQIKDETVLVNVVEHEDDLDGFEGFIRSNLRILGLDTETTDLGIYKPDFGIRLIQFGNPWESWVLPVERGGVFVGAAVTALQKVQRFVIHNAAFDLQVIERTLGVPMEQMWPKVEDTKIYSHLVDPRAYKEGGTGHKLEELTKFYIDPVTAEEVKASMARLAKKHKTTKDKIWALVDLDDPDYELYAGMDTILVSRLLGKVAPLVPESSHKLIPYEHKLAEVMSYVERTGFLLDVDYSEKLSADMLRKSEHYTAVARYAYGVDSVNSTEKLADGLERTGVKIKGRTATGKRQVNAELLEALAEEGNALAKAAIEAKKWGSWEKTWVRNFIERRDANDRVHPGINPLQARTGRMSTSNPSAQNLPSGDWMVRRCFLADPGQIIASVDYRAQELRVLAALSGDQTMLRAFEEESDLHQVTADAAGVNRKIGKMANFLVCYGGGAGKLATNAGITFPEAKKVLEVFATTYPGVDTLNKRMQQEAGSAGFITTPTGRRLPVDPDRAYSALNYLIQSSSRDVTGAAVLRLHEAGFTPNMRLVVHDEVLLSLPEADAEAAVKEVGQIMEQRIGPVLVNTDPEVTGKSWGSGYMDEETMARHDAELRSRGF</sequence>
<organism evidence="5">
    <name type="scientific">Mycobacterium phage TwoPeat</name>
    <dbReference type="NCBI Taxonomy" id="3158882"/>
    <lineage>
        <taxon>Viruses</taxon>
        <taxon>Duplodnaviria</taxon>
        <taxon>Heunggongvirae</taxon>
        <taxon>Uroviricota</taxon>
        <taxon>Caudoviricetes</taxon>
    </lineage>
</organism>
<dbReference type="PANTHER" id="PTHR10133:SF27">
    <property type="entry name" value="DNA POLYMERASE NU"/>
    <property type="match status" value="1"/>
</dbReference>
<dbReference type="GO" id="GO:0039693">
    <property type="term" value="P:viral DNA genome replication"/>
    <property type="evidence" value="ECO:0007669"/>
    <property type="project" value="UniProtKB-KW"/>
</dbReference>
<dbReference type="InterPro" id="IPR001098">
    <property type="entry name" value="DNA-dir_DNA_pol_A_palm_dom"/>
</dbReference>
<evidence type="ECO:0000256" key="2">
    <source>
        <dbReference type="ARBA" id="ARBA00023109"/>
    </source>
</evidence>
<dbReference type="GO" id="GO:0003887">
    <property type="term" value="F:DNA-directed DNA polymerase activity"/>
    <property type="evidence" value="ECO:0007669"/>
    <property type="project" value="InterPro"/>
</dbReference>
<evidence type="ECO:0000259" key="3">
    <source>
        <dbReference type="SMART" id="SM00474"/>
    </source>
</evidence>
<keyword evidence="1" id="KW-0235">DNA replication</keyword>
<dbReference type="InterPro" id="IPR002298">
    <property type="entry name" value="DNA_polymerase_A"/>
</dbReference>
<dbReference type="InterPro" id="IPR043502">
    <property type="entry name" value="DNA/RNA_pol_sf"/>
</dbReference>
<dbReference type="SUPFAM" id="SSF53098">
    <property type="entry name" value="Ribonuclease H-like"/>
    <property type="match status" value="1"/>
</dbReference>
<dbReference type="PANTHER" id="PTHR10133">
    <property type="entry name" value="DNA POLYMERASE I"/>
    <property type="match status" value="1"/>
</dbReference>
<dbReference type="Gene3D" id="1.10.150.20">
    <property type="entry name" value="5' to 3' exonuclease, C-terminal subdomain"/>
    <property type="match status" value="1"/>
</dbReference>
<dbReference type="SMART" id="SM00482">
    <property type="entry name" value="POLAc"/>
    <property type="match status" value="1"/>
</dbReference>
<dbReference type="Gene3D" id="3.30.70.370">
    <property type="match status" value="1"/>
</dbReference>
<dbReference type="InterPro" id="IPR002562">
    <property type="entry name" value="3'-5'_exonuclease_dom"/>
</dbReference>
<evidence type="ECO:0000256" key="1">
    <source>
        <dbReference type="ARBA" id="ARBA00022705"/>
    </source>
</evidence>
<dbReference type="GO" id="GO:0006302">
    <property type="term" value="P:double-strand break repair"/>
    <property type="evidence" value="ECO:0007669"/>
    <property type="project" value="TreeGrafter"/>
</dbReference>
<dbReference type="Gene3D" id="1.20.1060.10">
    <property type="entry name" value="Taq DNA Polymerase, Chain T, domain 4"/>
    <property type="match status" value="1"/>
</dbReference>
<dbReference type="InterPro" id="IPR012337">
    <property type="entry name" value="RNaseH-like_sf"/>
</dbReference>
<protein>
    <submittedName>
        <fullName evidence="5">DNA polymerase I</fullName>
    </submittedName>
</protein>
<reference evidence="5" key="1">
    <citation type="submission" date="2024-05" db="EMBL/GenBank/DDBJ databases">
        <authorList>
            <person name="Angeles D.G."/>
            <person name="Arvik A.J."/>
            <person name="Ashton K.E."/>
            <person name="Baker A.G."/>
            <person name="Benitez E."/>
            <person name="Boateng E.S."/>
            <person name="Bopp L.A."/>
            <person name="Canales M.Y."/>
            <person name="Cho C.S."/>
            <person name="Denby A.C."/>
            <person name="Ferrell L.E."/>
            <person name="Gates K.A."/>
            <person name="Goitom S."/>
            <person name="Griffith A.H."/>
            <person name="Hassan A.M."/>
            <person name="James S.C."/>
            <person name="Javed S.A."/>
            <person name="Jordan A.B."/>
            <person name="Kershner D.C."/>
            <person name="Kudva A.P."/>
            <person name="Liu S."/>
            <person name="Loosemore S.B."/>
            <person name="Lyle H.E."/>
            <person name="Mahmud R."/>
            <person name="Martey A."/>
            <person name="Martin B.S."/>
            <person name="Martin C.E."/>
            <person name="Martin G.J."/>
            <person name="McClellan E."/>
            <person name="Paladino M.R."/>
            <person name="Papa A.R."/>
            <person name="Perez K."/>
            <person name="Rhodes B.E."/>
            <person name="Riddervold E.J."/>
            <person name="Roudabush H."/>
            <person name="Ruiz I.A."/>
            <person name="Russell E.L."/>
            <person name="Sams C.E."/>
            <person name="Shin S."/>
            <person name="Smith G.L."/>
            <person name="Snowman J.L."/>
            <person name="Timberlake T."/>
            <person name="Tucker Z.R."/>
            <person name="Vashistha N."/>
            <person name="Voshell S.M."/>
            <person name="Vuppala S."/>
            <person name="Wallace A.L."/>
            <person name="Ko C."/>
            <person name="Russell D.A."/>
            <person name="Jacobs-Sera D."/>
            <person name="Hatfull G.F."/>
        </authorList>
    </citation>
    <scope>NUCLEOTIDE SEQUENCE</scope>
</reference>
<dbReference type="EMBL" id="PP758915">
    <property type="protein sequence ID" value="XCH44175.1"/>
    <property type="molecule type" value="Genomic_DNA"/>
</dbReference>
<dbReference type="GO" id="GO:0003677">
    <property type="term" value="F:DNA binding"/>
    <property type="evidence" value="ECO:0007669"/>
    <property type="project" value="InterPro"/>
</dbReference>
<dbReference type="InterPro" id="IPR036397">
    <property type="entry name" value="RNaseH_sf"/>
</dbReference>
<dbReference type="Gene3D" id="3.30.420.10">
    <property type="entry name" value="Ribonuclease H-like superfamily/Ribonuclease H"/>
    <property type="match status" value="1"/>
</dbReference>
<gene>
    <name evidence="5" type="primary">45</name>
    <name evidence="5" type="ORF">SEA_TWOPEAT_45</name>
</gene>
<dbReference type="Pfam" id="PF00476">
    <property type="entry name" value="DNA_pol_A"/>
    <property type="match status" value="1"/>
</dbReference>
<name>A0AAU8GR23_9CAUD</name>
<dbReference type="SMART" id="SM00474">
    <property type="entry name" value="35EXOc"/>
    <property type="match status" value="1"/>
</dbReference>
<evidence type="ECO:0000313" key="5">
    <source>
        <dbReference type="EMBL" id="XCH44175.1"/>
    </source>
</evidence>